<sequence length="98" mass="11339">MKKVSMESFNPGLLVFIIAFIVSILFITYAKGVKQGFTNYKGVARWGQNYYKQWKGSDQYPVSINCNCPDNYNLIDTKCVNREYPFNSIQPNCYNSIE</sequence>
<keyword evidence="1" id="KW-0472">Membrane</keyword>
<dbReference type="EMBL" id="MN739542">
    <property type="protein sequence ID" value="QHT12233.1"/>
    <property type="molecule type" value="Genomic_DNA"/>
</dbReference>
<proteinExistence type="predicted"/>
<keyword evidence="1" id="KW-1133">Transmembrane helix</keyword>
<feature type="transmembrane region" description="Helical" evidence="1">
    <location>
        <begin position="12"/>
        <end position="30"/>
    </location>
</feature>
<evidence type="ECO:0000256" key="1">
    <source>
        <dbReference type="SAM" id="Phobius"/>
    </source>
</evidence>
<organism evidence="2">
    <name type="scientific">viral metagenome</name>
    <dbReference type="NCBI Taxonomy" id="1070528"/>
    <lineage>
        <taxon>unclassified sequences</taxon>
        <taxon>metagenomes</taxon>
        <taxon>organismal metagenomes</taxon>
    </lineage>
</organism>
<reference evidence="2" key="1">
    <citation type="journal article" date="2020" name="Nature">
        <title>Giant virus diversity and host interactions through global metagenomics.</title>
        <authorList>
            <person name="Schulz F."/>
            <person name="Roux S."/>
            <person name="Paez-Espino D."/>
            <person name="Jungbluth S."/>
            <person name="Walsh D.A."/>
            <person name="Denef V.J."/>
            <person name="McMahon K.D."/>
            <person name="Konstantinidis K.T."/>
            <person name="Eloe-Fadrosh E.A."/>
            <person name="Kyrpides N.C."/>
            <person name="Woyke T."/>
        </authorList>
    </citation>
    <scope>NUCLEOTIDE SEQUENCE</scope>
    <source>
        <strain evidence="2">GVMAG-M-3300023174-129</strain>
    </source>
</reference>
<accession>A0A6C0D6Y7</accession>
<evidence type="ECO:0000313" key="2">
    <source>
        <dbReference type="EMBL" id="QHT12233.1"/>
    </source>
</evidence>
<name>A0A6C0D6Y7_9ZZZZ</name>
<protein>
    <submittedName>
        <fullName evidence="2">Uncharacterized protein</fullName>
    </submittedName>
</protein>
<keyword evidence="1" id="KW-0812">Transmembrane</keyword>
<dbReference type="AlphaFoldDB" id="A0A6C0D6Y7"/>